<evidence type="ECO:0000313" key="4">
    <source>
        <dbReference type="EMBL" id="MDN5205404.1"/>
    </source>
</evidence>
<dbReference type="InterPro" id="IPR037066">
    <property type="entry name" value="Plug_dom_sf"/>
</dbReference>
<keyword evidence="4" id="KW-0675">Receptor</keyword>
<evidence type="ECO:0000256" key="2">
    <source>
        <dbReference type="ARBA" id="ARBA00023136"/>
    </source>
</evidence>
<protein>
    <submittedName>
        <fullName evidence="4">TonB-dependent receptor</fullName>
    </submittedName>
</protein>
<evidence type="ECO:0000313" key="5">
    <source>
        <dbReference type="Proteomes" id="UP001172082"/>
    </source>
</evidence>
<sequence>MLRTRKILILLFGFSLLYCSFGYTQEFKKVSGKILSKYDGISLIGANIFLKSNWSLGTNTNLEGFFELKIPQKYEHDSLVISYIGYHEREIPIQAFLIQQTIIELTPFSREMEEVVVSAEKLIAEEFTIEKIKQLDIYMNPNAKADPLLAVNSMAAATTTDESANISLRGSSPAETGIFFDNVPIYDAVRFSRLNGIGTFSIFNTSIVNNLQVYPGNPPLEFGNTTAGLIAIQSDESIPQENKGSVVLSLANVGINLKRKVGKSASFTAFSNYGPSFGLTGINKRALEKLKKFSTVDLGLHFYKRFSPTSKFKLFNYSLSESYHYLFEAPTFEGIFKQKKKRNFTILNYRKTFTNSELTFNQGFSLSRADYGYTSSNFDIDNRDFYVSVNYQYFGSRFGFKSGFTYNSRFMSFKGIFPEYEYAIGPGYPSLNSSSDASVNVPELYVYGKYFLNDHITFGGGLRKNIPTKDQRDYLSAQININLIPSEYFTFNFSSGLYHKYNLPQEENPIGTLISSKQISIGGKYKKNNFEQDFAIFAKESQNANIERRVLGAEFFTSYYLTNRFKARFSYTYINANLEKGESSYPSQYDLNYFIKGNLEYNFPANWAVTSIFQFRHGSHFEPINGSVFRHDLEVYEPIYVGTENMIRQPDYKLIDLSVSKLFPVSEGMTIIAFGSIGNVFDFKNVRTLIYNFDYSKSHPDFFSQRTVYFGAVLDF</sequence>
<organism evidence="4 5">
    <name type="scientific">Splendidivirga corallicola</name>
    <dbReference type="NCBI Taxonomy" id="3051826"/>
    <lineage>
        <taxon>Bacteria</taxon>
        <taxon>Pseudomonadati</taxon>
        <taxon>Bacteroidota</taxon>
        <taxon>Cytophagia</taxon>
        <taxon>Cytophagales</taxon>
        <taxon>Splendidivirgaceae</taxon>
        <taxon>Splendidivirga</taxon>
    </lineage>
</organism>
<accession>A0ABT8KXB0</accession>
<proteinExistence type="predicted"/>
<dbReference type="Pfam" id="PF13715">
    <property type="entry name" value="CarbopepD_reg_2"/>
    <property type="match status" value="1"/>
</dbReference>
<dbReference type="InterPro" id="IPR008969">
    <property type="entry name" value="CarboxyPept-like_regulatory"/>
</dbReference>
<keyword evidence="3" id="KW-0998">Cell outer membrane</keyword>
<comment type="caution">
    <text evidence="4">The sequence shown here is derived from an EMBL/GenBank/DDBJ whole genome shotgun (WGS) entry which is preliminary data.</text>
</comment>
<evidence type="ECO:0000256" key="1">
    <source>
        <dbReference type="ARBA" id="ARBA00004442"/>
    </source>
</evidence>
<dbReference type="Gene3D" id="2.170.130.10">
    <property type="entry name" value="TonB-dependent receptor, plug domain"/>
    <property type="match status" value="1"/>
</dbReference>
<comment type="subcellular location">
    <subcellularLocation>
        <location evidence="1">Cell outer membrane</location>
    </subcellularLocation>
</comment>
<dbReference type="Proteomes" id="UP001172082">
    <property type="component" value="Unassembled WGS sequence"/>
</dbReference>
<dbReference type="SUPFAM" id="SSF49464">
    <property type="entry name" value="Carboxypeptidase regulatory domain-like"/>
    <property type="match status" value="1"/>
</dbReference>
<dbReference type="Gene3D" id="2.40.170.20">
    <property type="entry name" value="TonB-dependent receptor, beta-barrel domain"/>
    <property type="match status" value="1"/>
</dbReference>
<gene>
    <name evidence="4" type="ORF">QQ008_28725</name>
</gene>
<keyword evidence="2" id="KW-0472">Membrane</keyword>
<dbReference type="InterPro" id="IPR036942">
    <property type="entry name" value="Beta-barrel_TonB_sf"/>
</dbReference>
<dbReference type="SUPFAM" id="SSF56935">
    <property type="entry name" value="Porins"/>
    <property type="match status" value="1"/>
</dbReference>
<keyword evidence="5" id="KW-1185">Reference proteome</keyword>
<reference evidence="4" key="1">
    <citation type="submission" date="2023-06" db="EMBL/GenBank/DDBJ databases">
        <title>Genomic of Parafulvivirga corallium.</title>
        <authorList>
            <person name="Wang G."/>
        </authorList>
    </citation>
    <scope>NUCLEOTIDE SEQUENCE</scope>
    <source>
        <strain evidence="4">BMA10</strain>
    </source>
</reference>
<evidence type="ECO:0000256" key="3">
    <source>
        <dbReference type="ARBA" id="ARBA00023237"/>
    </source>
</evidence>
<dbReference type="RefSeq" id="WP_346755425.1">
    <property type="nucleotide sequence ID" value="NZ_JAUJEA010000018.1"/>
</dbReference>
<dbReference type="EMBL" id="JAUJEA010000018">
    <property type="protein sequence ID" value="MDN5205404.1"/>
    <property type="molecule type" value="Genomic_DNA"/>
</dbReference>
<name>A0ABT8KXB0_9BACT</name>